<keyword evidence="2" id="KW-0963">Cytoplasm</keyword>
<dbReference type="EMBL" id="CP012333">
    <property type="protein sequence ID" value="AKU94273.1"/>
    <property type="molecule type" value="Genomic_DNA"/>
</dbReference>
<evidence type="ECO:0000313" key="12">
    <source>
        <dbReference type="Proteomes" id="UP000064967"/>
    </source>
</evidence>
<evidence type="ECO:0000256" key="5">
    <source>
        <dbReference type="ARBA" id="ARBA00023125"/>
    </source>
</evidence>
<dbReference type="InterPro" id="IPR012760">
    <property type="entry name" value="RNA_pol_sigma_RpoD_C"/>
</dbReference>
<dbReference type="InterPro" id="IPR007630">
    <property type="entry name" value="RNA_pol_sigma70_r4"/>
</dbReference>
<keyword evidence="12" id="KW-1185">Reference proteome</keyword>
<dbReference type="PROSITE" id="PS00716">
    <property type="entry name" value="SIGMA70_2"/>
    <property type="match status" value="1"/>
</dbReference>
<dbReference type="FunFam" id="1.10.601.10:FF:000001">
    <property type="entry name" value="RNA polymerase sigma factor SigA"/>
    <property type="match status" value="1"/>
</dbReference>
<dbReference type="Gene3D" id="1.10.10.10">
    <property type="entry name" value="Winged helix-like DNA-binding domain superfamily/Winged helix DNA-binding domain"/>
    <property type="match status" value="2"/>
</dbReference>
<dbReference type="PATRIC" id="fig|1391654.3.peg.950"/>
<evidence type="ECO:0000259" key="9">
    <source>
        <dbReference type="PROSITE" id="PS00715"/>
    </source>
</evidence>
<dbReference type="InterPro" id="IPR013324">
    <property type="entry name" value="RNA_pol_sigma_r3/r4-like"/>
</dbReference>
<dbReference type="InterPro" id="IPR050239">
    <property type="entry name" value="Sigma-70_RNA_pol_init_factors"/>
</dbReference>
<dbReference type="Pfam" id="PF00140">
    <property type="entry name" value="Sigma70_r1_2"/>
    <property type="match status" value="1"/>
</dbReference>
<dbReference type="Gene3D" id="1.10.601.10">
    <property type="entry name" value="RNA Polymerase Primary Sigma Factor"/>
    <property type="match status" value="2"/>
</dbReference>
<evidence type="ECO:0000256" key="1">
    <source>
        <dbReference type="ARBA" id="ARBA00007788"/>
    </source>
</evidence>
<gene>
    <name evidence="11" type="ORF">AKJ09_00937</name>
</gene>
<dbReference type="InterPro" id="IPR036388">
    <property type="entry name" value="WH-like_DNA-bd_sf"/>
</dbReference>
<dbReference type="NCBIfam" id="TIGR02937">
    <property type="entry name" value="sigma70-ECF"/>
    <property type="match status" value="1"/>
</dbReference>
<dbReference type="InterPro" id="IPR000943">
    <property type="entry name" value="RNA_pol_sigma70"/>
</dbReference>
<dbReference type="PANTHER" id="PTHR30603:SF60">
    <property type="entry name" value="RNA POLYMERASE SIGMA FACTOR RPOD"/>
    <property type="match status" value="1"/>
</dbReference>
<name>A0A0K1PL66_9BACT</name>
<evidence type="ECO:0000256" key="4">
    <source>
        <dbReference type="ARBA" id="ARBA00023082"/>
    </source>
</evidence>
<feature type="compositionally biased region" description="Basic and acidic residues" evidence="8">
    <location>
        <begin position="91"/>
        <end position="121"/>
    </location>
</feature>
<evidence type="ECO:0000256" key="2">
    <source>
        <dbReference type="ARBA" id="ARBA00022490"/>
    </source>
</evidence>
<dbReference type="Pfam" id="PF04545">
    <property type="entry name" value="Sigma70_r4"/>
    <property type="match status" value="1"/>
</dbReference>
<dbReference type="GO" id="GO:0006352">
    <property type="term" value="P:DNA-templated transcription initiation"/>
    <property type="evidence" value="ECO:0007669"/>
    <property type="project" value="InterPro"/>
</dbReference>
<reference evidence="11 12" key="1">
    <citation type="submission" date="2015-08" db="EMBL/GenBank/DDBJ databases">
        <authorList>
            <person name="Babu N.S."/>
            <person name="Beckwith C.J."/>
            <person name="Beseler K.G."/>
            <person name="Brison A."/>
            <person name="Carone J.V."/>
            <person name="Caskin T.P."/>
            <person name="Diamond M."/>
            <person name="Durham M.E."/>
            <person name="Foxe J.M."/>
            <person name="Go M."/>
            <person name="Henderson B.A."/>
            <person name="Jones I.B."/>
            <person name="McGettigan J.A."/>
            <person name="Micheletti S.J."/>
            <person name="Nasrallah M.E."/>
            <person name="Ortiz D."/>
            <person name="Piller C.R."/>
            <person name="Privatt S.R."/>
            <person name="Schneider S.L."/>
            <person name="Sharp S."/>
            <person name="Smith T.C."/>
            <person name="Stanton J.D."/>
            <person name="Ullery H.E."/>
            <person name="Wilson R.J."/>
            <person name="Serrano M.G."/>
            <person name="Buck G."/>
            <person name="Lee V."/>
            <person name="Wang Y."/>
            <person name="Carvalho R."/>
            <person name="Voegtly L."/>
            <person name="Shi R."/>
            <person name="Duckworth R."/>
            <person name="Johnson A."/>
            <person name="Loviza R."/>
            <person name="Walstead R."/>
            <person name="Shah Z."/>
            <person name="Kiflezghi M."/>
            <person name="Wade K."/>
            <person name="Ball S.L."/>
            <person name="Bradley K.W."/>
            <person name="Asai D.J."/>
            <person name="Bowman C.A."/>
            <person name="Russell D.A."/>
            <person name="Pope W.H."/>
            <person name="Jacobs-Sera D."/>
            <person name="Hendrix R.W."/>
            <person name="Hatfull G.F."/>
        </authorList>
    </citation>
    <scope>NUCLEOTIDE SEQUENCE [LARGE SCALE GENOMIC DNA]</scope>
    <source>
        <strain evidence="11 12">DSM 27648</strain>
    </source>
</reference>
<evidence type="ECO:0000313" key="11">
    <source>
        <dbReference type="EMBL" id="AKU94273.1"/>
    </source>
</evidence>
<keyword evidence="6 7" id="KW-0804">Transcription</keyword>
<evidence type="ECO:0000256" key="6">
    <source>
        <dbReference type="ARBA" id="ARBA00023163"/>
    </source>
</evidence>
<feature type="domain" description="RNA polymerase sigma-70" evidence="9">
    <location>
        <begin position="220"/>
        <end position="233"/>
    </location>
</feature>
<dbReference type="GO" id="GO:0003677">
    <property type="term" value="F:DNA binding"/>
    <property type="evidence" value="ECO:0007669"/>
    <property type="project" value="UniProtKB-KW"/>
</dbReference>
<dbReference type="AlphaFoldDB" id="A0A0K1PL66"/>
<protein>
    <recommendedName>
        <fullName evidence="7">RNA polymerase sigma factor</fullName>
    </recommendedName>
</protein>
<accession>A0A0K1PL66</accession>
<dbReference type="InterPro" id="IPR013325">
    <property type="entry name" value="RNA_pol_sigma_r2"/>
</dbReference>
<dbReference type="PROSITE" id="PS00715">
    <property type="entry name" value="SIGMA70_1"/>
    <property type="match status" value="1"/>
</dbReference>
<dbReference type="GO" id="GO:0016987">
    <property type="term" value="F:sigma factor activity"/>
    <property type="evidence" value="ECO:0007669"/>
    <property type="project" value="UniProtKB-KW"/>
</dbReference>
<dbReference type="NCBIfam" id="TIGR02393">
    <property type="entry name" value="RpoD_Cterm"/>
    <property type="match status" value="1"/>
</dbReference>
<dbReference type="Pfam" id="PF04542">
    <property type="entry name" value="Sigma70_r2"/>
    <property type="match status" value="1"/>
</dbReference>
<sequence length="431" mass="48894">MYFRKMAQVSLLTREGEVELARKIEEGERRIIEAIVDSAFAAAELDHVSRMLYKGRLKVRDVVRNVDDEDAFDEATMLKIARLLERPLKEVHSAANAKKPEPEAKDAKKAAPGAKKGEAAKPKKSSRKTKAELARDEIVAQLELLRLDRGIIERVEKKLRLIQREMPAASAKKSTSLALGEIAGGRRVADRAKSALVEANLRLVVSLAKKHVNRGLQLLDLIQEGNIGLMRAVDKFDYKRGYKFSTYATWWVRQSISRAIADQGRTIRVPVHMYESLQKLTRTSRSLLQEYGREPTPEELAESTGIPVEKVRAVMKIAREPISLETPVGNDGESHVGEFIPDDSGLPPDEAYAQMRFNDQTRQLLKTLTPREEKILRMRFGIDESRDHTLEEVGESFSLTRERIRQIETKALRKLRLPSQHRKMKTYIGGQ</sequence>
<dbReference type="CDD" id="cd06171">
    <property type="entry name" value="Sigma70_r4"/>
    <property type="match status" value="1"/>
</dbReference>
<evidence type="ECO:0000259" key="10">
    <source>
        <dbReference type="PROSITE" id="PS00716"/>
    </source>
</evidence>
<dbReference type="SUPFAM" id="SSF88659">
    <property type="entry name" value="Sigma3 and sigma4 domains of RNA polymerase sigma factors"/>
    <property type="match status" value="2"/>
</dbReference>
<dbReference type="InterPro" id="IPR014284">
    <property type="entry name" value="RNA_pol_sigma-70_dom"/>
</dbReference>
<dbReference type="Pfam" id="PF04539">
    <property type="entry name" value="Sigma70_r3"/>
    <property type="match status" value="1"/>
</dbReference>
<evidence type="ECO:0000256" key="3">
    <source>
        <dbReference type="ARBA" id="ARBA00023015"/>
    </source>
</evidence>
<feature type="region of interest" description="Disordered" evidence="8">
    <location>
        <begin position="91"/>
        <end position="130"/>
    </location>
</feature>
<proteinExistence type="inferred from homology"/>
<dbReference type="Proteomes" id="UP000064967">
    <property type="component" value="Chromosome"/>
</dbReference>
<dbReference type="SUPFAM" id="SSF88946">
    <property type="entry name" value="Sigma2 domain of RNA polymerase sigma factors"/>
    <property type="match status" value="1"/>
</dbReference>
<keyword evidence="4 7" id="KW-0731">Sigma factor</keyword>
<dbReference type="PRINTS" id="PR00046">
    <property type="entry name" value="SIGMA70FCT"/>
</dbReference>
<dbReference type="InterPro" id="IPR007627">
    <property type="entry name" value="RNA_pol_sigma70_r2"/>
</dbReference>
<dbReference type="InterPro" id="IPR007624">
    <property type="entry name" value="RNA_pol_sigma70_r3"/>
</dbReference>
<dbReference type="STRING" id="1391654.AKJ09_00937"/>
<dbReference type="PANTHER" id="PTHR30603">
    <property type="entry name" value="RNA POLYMERASE SIGMA FACTOR RPO"/>
    <property type="match status" value="1"/>
</dbReference>
<keyword evidence="3 7" id="KW-0805">Transcription regulation</keyword>
<dbReference type="KEGG" id="llu:AKJ09_00937"/>
<evidence type="ECO:0000256" key="7">
    <source>
        <dbReference type="RuleBase" id="RU362124"/>
    </source>
</evidence>
<comment type="function">
    <text evidence="7">Sigma factors are initiation factors that promote the attachment of RNA polymerase to specific initiation sites and are then released.</text>
</comment>
<keyword evidence="5 7" id="KW-0238">DNA-binding</keyword>
<dbReference type="InterPro" id="IPR009042">
    <property type="entry name" value="RNA_pol_sigma70_r1_2"/>
</dbReference>
<evidence type="ECO:0000256" key="8">
    <source>
        <dbReference type="SAM" id="MobiDB-lite"/>
    </source>
</evidence>
<feature type="domain" description="RNA polymerase sigma-70" evidence="10">
    <location>
        <begin position="389"/>
        <end position="415"/>
    </location>
</feature>
<comment type="similarity">
    <text evidence="1 7">Belongs to the sigma-70 factor family.</text>
</comment>
<organism evidence="11 12">
    <name type="scientific">Labilithrix luteola</name>
    <dbReference type="NCBI Taxonomy" id="1391654"/>
    <lineage>
        <taxon>Bacteria</taxon>
        <taxon>Pseudomonadati</taxon>
        <taxon>Myxococcota</taxon>
        <taxon>Polyangia</taxon>
        <taxon>Polyangiales</taxon>
        <taxon>Labilitrichaceae</taxon>
        <taxon>Labilithrix</taxon>
    </lineage>
</organism>